<name>A0A9D4UYE0_ADICA</name>
<protein>
    <submittedName>
        <fullName evidence="1">Uncharacterized protein</fullName>
    </submittedName>
</protein>
<evidence type="ECO:0000313" key="2">
    <source>
        <dbReference type="Proteomes" id="UP000886520"/>
    </source>
</evidence>
<keyword evidence="2" id="KW-1185">Reference proteome</keyword>
<organism evidence="1 2">
    <name type="scientific">Adiantum capillus-veneris</name>
    <name type="common">Maidenhair fern</name>
    <dbReference type="NCBI Taxonomy" id="13818"/>
    <lineage>
        <taxon>Eukaryota</taxon>
        <taxon>Viridiplantae</taxon>
        <taxon>Streptophyta</taxon>
        <taxon>Embryophyta</taxon>
        <taxon>Tracheophyta</taxon>
        <taxon>Polypodiopsida</taxon>
        <taxon>Polypodiidae</taxon>
        <taxon>Polypodiales</taxon>
        <taxon>Pteridineae</taxon>
        <taxon>Pteridaceae</taxon>
        <taxon>Vittarioideae</taxon>
        <taxon>Adiantum</taxon>
    </lineage>
</organism>
<dbReference type="Proteomes" id="UP000886520">
    <property type="component" value="Chromosome 8"/>
</dbReference>
<accession>A0A9D4UYE0</accession>
<comment type="caution">
    <text evidence="1">The sequence shown here is derived from an EMBL/GenBank/DDBJ whole genome shotgun (WGS) entry which is preliminary data.</text>
</comment>
<reference evidence="1" key="1">
    <citation type="submission" date="2021-01" db="EMBL/GenBank/DDBJ databases">
        <title>Adiantum capillus-veneris genome.</title>
        <authorList>
            <person name="Fang Y."/>
            <person name="Liao Q."/>
        </authorList>
    </citation>
    <scope>NUCLEOTIDE SEQUENCE</scope>
    <source>
        <strain evidence="1">H3</strain>
        <tissue evidence="1">Leaf</tissue>
    </source>
</reference>
<gene>
    <name evidence="1" type="ORF">GOP47_0008150</name>
</gene>
<dbReference type="EMBL" id="JABFUD020000008">
    <property type="protein sequence ID" value="KAI5076085.1"/>
    <property type="molecule type" value="Genomic_DNA"/>
</dbReference>
<proteinExistence type="predicted"/>
<dbReference type="AlphaFoldDB" id="A0A9D4UYE0"/>
<sequence length="134" mass="14843">MGTYNAVVHARWASTRVCVVFPKAKVFMRGYVMGVSSSTRVTSIEIKICVVVVVVVEAAMEAWAQYLAIRRRGRAKVLGTLPGAHCVGAKDDLLQHKGSLNDSRYVWWVENGKLQVRLITQSASGRWIPRSAGR</sequence>
<evidence type="ECO:0000313" key="1">
    <source>
        <dbReference type="EMBL" id="KAI5076085.1"/>
    </source>
</evidence>